<dbReference type="Proteomes" id="UP000218151">
    <property type="component" value="Unassembled WGS sequence"/>
</dbReference>
<dbReference type="InterPro" id="IPR002347">
    <property type="entry name" value="SDR_fam"/>
</dbReference>
<sequence length="271" mass="28972">MAGEKAIFVTGAASGIGLAVARLFSDRGWRVGLSDIDKPGLAAAARSHPFPLERTSTHPLDVTNREQWAEALDAFTESSGGRLDVLFNNAGVPHGGPFAYAGWEGIDRTVAVNLMGVINGARISHLYLHRTPGSCLLNTASASAIYGSAGLAVYSATKFAVRALTEALDAEWHADGIKVRALVPGFIDTPLLQQTTEGSNRSIRDTVTNAGFELTSADAVAKAAWKAVHGKRVLIPVGPTARRLMFAARWMPGRLRRVMRRRYAEPAMLPG</sequence>
<dbReference type="Gene3D" id="3.40.50.720">
    <property type="entry name" value="NAD(P)-binding Rossmann-like Domain"/>
    <property type="match status" value="1"/>
</dbReference>
<protein>
    <submittedName>
        <fullName evidence="4">Short-chain dehydrogenase</fullName>
    </submittedName>
</protein>
<proteinExistence type="inferred from homology"/>
<accession>A0A2A2SED9</accession>
<evidence type="ECO:0000313" key="4">
    <source>
        <dbReference type="EMBL" id="PAX07391.1"/>
    </source>
</evidence>
<dbReference type="InterPro" id="IPR036291">
    <property type="entry name" value="NAD(P)-bd_dom_sf"/>
</dbReference>
<comment type="similarity">
    <text evidence="1 3">Belongs to the short-chain dehydrogenases/reductases (SDR) family.</text>
</comment>
<dbReference type="NCBIfam" id="NF006123">
    <property type="entry name" value="PRK08267.1"/>
    <property type="match status" value="1"/>
</dbReference>
<evidence type="ECO:0000313" key="5">
    <source>
        <dbReference type="Proteomes" id="UP000218151"/>
    </source>
</evidence>
<dbReference type="EMBL" id="NSLI01000004">
    <property type="protein sequence ID" value="PAX07391.1"/>
    <property type="molecule type" value="Genomic_DNA"/>
</dbReference>
<dbReference type="PRINTS" id="PR00081">
    <property type="entry name" value="GDHRDH"/>
</dbReference>
<evidence type="ECO:0000256" key="2">
    <source>
        <dbReference type="ARBA" id="ARBA00023002"/>
    </source>
</evidence>
<dbReference type="GO" id="GO:0016020">
    <property type="term" value="C:membrane"/>
    <property type="evidence" value="ECO:0007669"/>
    <property type="project" value="TreeGrafter"/>
</dbReference>
<evidence type="ECO:0000256" key="1">
    <source>
        <dbReference type="ARBA" id="ARBA00006484"/>
    </source>
</evidence>
<keyword evidence="2" id="KW-0560">Oxidoreductase</keyword>
<dbReference type="GO" id="GO:0016491">
    <property type="term" value="F:oxidoreductase activity"/>
    <property type="evidence" value="ECO:0007669"/>
    <property type="project" value="UniProtKB-KW"/>
</dbReference>
<keyword evidence="5" id="KW-1185">Reference proteome</keyword>
<dbReference type="SUPFAM" id="SSF51735">
    <property type="entry name" value="NAD(P)-binding Rossmann-fold domains"/>
    <property type="match status" value="1"/>
</dbReference>
<evidence type="ECO:0000256" key="3">
    <source>
        <dbReference type="RuleBase" id="RU000363"/>
    </source>
</evidence>
<comment type="caution">
    <text evidence="4">The sequence shown here is derived from an EMBL/GenBank/DDBJ whole genome shotgun (WGS) entry which is preliminary data.</text>
</comment>
<gene>
    <name evidence="4" type="ORF">CKY28_12490</name>
</gene>
<dbReference type="Pfam" id="PF00106">
    <property type="entry name" value="adh_short"/>
    <property type="match status" value="1"/>
</dbReference>
<dbReference type="PANTHER" id="PTHR44196:SF1">
    <property type="entry name" value="DEHYDROGENASE_REDUCTASE SDR FAMILY MEMBER 7B"/>
    <property type="match status" value="1"/>
</dbReference>
<dbReference type="OrthoDB" id="9793825at2"/>
<name>A0A2A2SED9_9SPHN</name>
<dbReference type="AlphaFoldDB" id="A0A2A2SED9"/>
<dbReference type="PANTHER" id="PTHR44196">
    <property type="entry name" value="DEHYDROGENASE/REDUCTASE SDR FAMILY MEMBER 7B"/>
    <property type="match status" value="1"/>
</dbReference>
<reference evidence="5" key="1">
    <citation type="submission" date="2017-09" db="EMBL/GenBank/DDBJ databases">
        <authorList>
            <person name="Feng G."/>
            <person name="Zhu H."/>
        </authorList>
    </citation>
    <scope>NUCLEOTIDE SEQUENCE [LARGE SCALE GENOMIC DNA]</scope>
    <source>
        <strain evidence="5">1PNM-20</strain>
    </source>
</reference>
<dbReference type="PRINTS" id="PR00080">
    <property type="entry name" value="SDRFAMILY"/>
</dbReference>
<organism evidence="4 5">
    <name type="scientific">Sphingomonas lenta</name>
    <dbReference type="NCBI Taxonomy" id="1141887"/>
    <lineage>
        <taxon>Bacteria</taxon>
        <taxon>Pseudomonadati</taxon>
        <taxon>Pseudomonadota</taxon>
        <taxon>Alphaproteobacteria</taxon>
        <taxon>Sphingomonadales</taxon>
        <taxon>Sphingomonadaceae</taxon>
        <taxon>Sphingomonas</taxon>
    </lineage>
</organism>